<evidence type="ECO:0000313" key="2">
    <source>
        <dbReference type="EMBL" id="PWI73490.1"/>
    </source>
</evidence>
<dbReference type="Proteomes" id="UP000245956">
    <property type="component" value="Unassembled WGS sequence"/>
</dbReference>
<dbReference type="AlphaFoldDB" id="A0A2U3EGB8"/>
<proteinExistence type="predicted"/>
<sequence>MSVSVSAPGTGLVGVRKQPSKKTAKKVRRKTPDRQTGHFAGRGLRSTKKGRARAVPPHVRGWRALRRAILTPVTSPPPPPRTRSRGINQVGERGKGRESRREEGGSVPAALSLPSPPVPCVVCRDAQQAGRGAEVAAAGPSWSECVWCSFGEAFLTLGIDELNQRVGTWRAGGRCLVPGWAEKCGAFFASCCIALWEDESMAWRALMRRQEDDMVLNTVLTTASICSKHVRTTTEFSLMSDRVTQFNLTRPVAQRGADGKWSGLTKDMDTGGAHPRHDGTRRSGRSPAFPKAPPPWEAHPVPIFVDCDTGHASGSRPFDRLID</sequence>
<evidence type="ECO:0000313" key="3">
    <source>
        <dbReference type="Proteomes" id="UP000245956"/>
    </source>
</evidence>
<evidence type="ECO:0000256" key="1">
    <source>
        <dbReference type="SAM" id="MobiDB-lite"/>
    </source>
</evidence>
<feature type="region of interest" description="Disordered" evidence="1">
    <location>
        <begin position="257"/>
        <end position="301"/>
    </location>
</feature>
<feature type="region of interest" description="Disordered" evidence="1">
    <location>
        <begin position="1"/>
        <end position="110"/>
    </location>
</feature>
<dbReference type="EMBL" id="LCWV01000004">
    <property type="protein sequence ID" value="PWI73490.1"/>
    <property type="molecule type" value="Genomic_DNA"/>
</dbReference>
<feature type="compositionally biased region" description="Basic residues" evidence="1">
    <location>
        <begin position="18"/>
        <end position="29"/>
    </location>
</feature>
<comment type="caution">
    <text evidence="2">The sequence shown here is derived from an EMBL/GenBank/DDBJ whole genome shotgun (WGS) entry which is preliminary data.</text>
</comment>
<name>A0A2U3EGB8_PURLI</name>
<accession>A0A2U3EGB8</accession>
<reference evidence="2 3" key="1">
    <citation type="journal article" date="2016" name="Front. Microbiol.">
        <title>Genome and transcriptome sequences reveal the specific parasitism of the nematophagous Purpureocillium lilacinum 36-1.</title>
        <authorList>
            <person name="Xie J."/>
            <person name="Li S."/>
            <person name="Mo C."/>
            <person name="Xiao X."/>
            <person name="Peng D."/>
            <person name="Wang G."/>
            <person name="Xiao Y."/>
        </authorList>
    </citation>
    <scope>NUCLEOTIDE SEQUENCE [LARGE SCALE GENOMIC DNA]</scope>
    <source>
        <strain evidence="2 3">36-1</strain>
    </source>
</reference>
<organism evidence="2 3">
    <name type="scientific">Purpureocillium lilacinum</name>
    <name type="common">Paecilomyces lilacinus</name>
    <dbReference type="NCBI Taxonomy" id="33203"/>
    <lineage>
        <taxon>Eukaryota</taxon>
        <taxon>Fungi</taxon>
        <taxon>Dikarya</taxon>
        <taxon>Ascomycota</taxon>
        <taxon>Pezizomycotina</taxon>
        <taxon>Sordariomycetes</taxon>
        <taxon>Hypocreomycetidae</taxon>
        <taxon>Hypocreales</taxon>
        <taxon>Ophiocordycipitaceae</taxon>
        <taxon>Purpureocillium</taxon>
    </lineage>
</organism>
<feature type="compositionally biased region" description="Basic and acidic residues" evidence="1">
    <location>
        <begin position="92"/>
        <end position="104"/>
    </location>
</feature>
<gene>
    <name evidence="2" type="ORF">PCL_08766</name>
</gene>
<protein>
    <submittedName>
        <fullName evidence="2">Uncharacterized protein</fullName>
    </submittedName>
</protein>